<evidence type="ECO:0000256" key="1">
    <source>
        <dbReference type="SAM" id="MobiDB-lite"/>
    </source>
</evidence>
<accession>A0A7W7XGI1</accession>
<organism evidence="2 3">
    <name type="scientific">Streptomyces nymphaeiformis</name>
    <dbReference type="NCBI Taxonomy" id="2663842"/>
    <lineage>
        <taxon>Bacteria</taxon>
        <taxon>Bacillati</taxon>
        <taxon>Actinomycetota</taxon>
        <taxon>Actinomycetes</taxon>
        <taxon>Kitasatosporales</taxon>
        <taxon>Streptomycetaceae</taxon>
        <taxon>Streptomyces</taxon>
    </lineage>
</organism>
<dbReference type="EMBL" id="JACHJY010000013">
    <property type="protein sequence ID" value="MBB4986536.1"/>
    <property type="molecule type" value="Genomic_DNA"/>
</dbReference>
<keyword evidence="3" id="KW-1185">Reference proteome</keyword>
<feature type="region of interest" description="Disordered" evidence="1">
    <location>
        <begin position="25"/>
        <end position="60"/>
    </location>
</feature>
<evidence type="ECO:0000313" key="3">
    <source>
        <dbReference type="Proteomes" id="UP000582643"/>
    </source>
</evidence>
<sequence>MSDVPDHWFPLLPLEPRPGAYVFRLGHLDGPDGEPLRPPGPGRGPVGPALRPDGGMTGRP</sequence>
<dbReference type="AlphaFoldDB" id="A0A7W7XGI1"/>
<dbReference type="Proteomes" id="UP000582643">
    <property type="component" value="Unassembled WGS sequence"/>
</dbReference>
<comment type="caution">
    <text evidence="2">The sequence shown here is derived from an EMBL/GenBank/DDBJ whole genome shotgun (WGS) entry which is preliminary data.</text>
</comment>
<protein>
    <submittedName>
        <fullName evidence="2">Uncharacterized protein</fullName>
    </submittedName>
</protein>
<proteinExistence type="predicted"/>
<evidence type="ECO:0000313" key="2">
    <source>
        <dbReference type="EMBL" id="MBB4986536.1"/>
    </source>
</evidence>
<name>A0A7W7XGI1_9ACTN</name>
<reference evidence="2 3" key="1">
    <citation type="submission" date="2020-08" db="EMBL/GenBank/DDBJ databases">
        <title>Genomic Encyclopedia of Type Strains, Phase III (KMG-III): the genomes of soil and plant-associated and newly described type strains.</title>
        <authorList>
            <person name="Whitman W."/>
        </authorList>
    </citation>
    <scope>NUCLEOTIDE SEQUENCE [LARGE SCALE GENOMIC DNA]</scope>
    <source>
        <strain evidence="2 3">SFB5A</strain>
    </source>
</reference>
<gene>
    <name evidence="2" type="ORF">GGE06_007504</name>
</gene>